<dbReference type="InterPro" id="IPR029787">
    <property type="entry name" value="Nucleotide_cyclase"/>
</dbReference>
<dbReference type="Pfam" id="PF00563">
    <property type="entry name" value="EAL"/>
    <property type="match status" value="1"/>
</dbReference>
<proteinExistence type="predicted"/>
<protein>
    <submittedName>
        <fullName evidence="4">Bifunctional diguanylate cyclase/phosphodiesterase</fullName>
    </submittedName>
</protein>
<dbReference type="Proteomes" id="UP001501444">
    <property type="component" value="Unassembled WGS sequence"/>
</dbReference>
<name>A0ABP5UZQ6_9ACTN</name>
<feature type="transmembrane region" description="Helical" evidence="1">
    <location>
        <begin position="224"/>
        <end position="244"/>
    </location>
</feature>
<dbReference type="InterPro" id="IPR052155">
    <property type="entry name" value="Biofilm_reg_signaling"/>
</dbReference>
<evidence type="ECO:0000313" key="5">
    <source>
        <dbReference type="Proteomes" id="UP001501444"/>
    </source>
</evidence>
<feature type="transmembrane region" description="Helical" evidence="1">
    <location>
        <begin position="66"/>
        <end position="84"/>
    </location>
</feature>
<feature type="domain" description="EAL" evidence="2">
    <location>
        <begin position="421"/>
        <end position="639"/>
    </location>
</feature>
<dbReference type="SUPFAM" id="SSF141868">
    <property type="entry name" value="EAL domain-like"/>
    <property type="match status" value="1"/>
</dbReference>
<reference evidence="5" key="1">
    <citation type="journal article" date="2019" name="Int. J. Syst. Evol. Microbiol.">
        <title>The Global Catalogue of Microorganisms (GCM) 10K type strain sequencing project: providing services to taxonomists for standard genome sequencing and annotation.</title>
        <authorList>
            <consortium name="The Broad Institute Genomics Platform"/>
            <consortium name="The Broad Institute Genome Sequencing Center for Infectious Disease"/>
            <person name="Wu L."/>
            <person name="Ma J."/>
        </authorList>
    </citation>
    <scope>NUCLEOTIDE SEQUENCE [LARGE SCALE GENOMIC DNA]</scope>
    <source>
        <strain evidence="5">JCM 3272</strain>
    </source>
</reference>
<feature type="transmembrane region" description="Helical" evidence="1">
    <location>
        <begin position="33"/>
        <end position="54"/>
    </location>
</feature>
<evidence type="ECO:0000313" key="4">
    <source>
        <dbReference type="EMBL" id="GAA2390212.1"/>
    </source>
</evidence>
<accession>A0ABP5UZQ6</accession>
<dbReference type="NCBIfam" id="TIGR00254">
    <property type="entry name" value="GGDEF"/>
    <property type="match status" value="1"/>
</dbReference>
<keyword evidence="1" id="KW-0812">Transmembrane</keyword>
<sequence length="639" mass="67247">MRTSRLLALYVPLFALAIGWGIARFFGFDRLTLLGWVPGAVGIAIGGGFLFVASRAPGLNPAGRRFWRHMAIAAVLIAPATKPLTEASLGGRKTGAVLTGAVVLLSVALMLVLWALLRLPTRSRSRGDWLRLGLDAATVLVCSATFLWHFVLRPIVATDAPLPKVLGLLVLSVLCLLAVLAVVKLILVGTAVVDVRALQTLALVVLLGSLGSALVPVLQSPRLAGVSDVITTAEAVLVAAAGVLQWRRVAPGAAGVPPRRRPYSVLPYFAIAAVNLLLVAVAATGAGTLPVVIGAVVANGVVVARQLLAFRDNDGLLRAVREHQWLLHEQATHDALTGLPNRALFNERLEAAAAAVLVDLDDFKAVNDTLGHPVGDGLLIEVGRRLRAAVRPGDLVARLGGDEFAILLPDLEDEHMLAALAERIIGELAAPVRSHGHVLTVTASVGVADRPAGDDAQDLLRHADIAMYAAKKRGKGTYARYTPDLSGLLMTPESRRSDLRRAIAAAVQPCTIEVGRAALVSPGFAAELLALLAEAGVAPAEVTLALPAAQLADDDAVRRAMTELRAAGAGFALDHTGTRTVRLDLLTALPFTVLIVDRAFEAVGSDRNAAFSEAVARFARDAGIDYRIRYEGSLQESAL</sequence>
<dbReference type="Pfam" id="PF00990">
    <property type="entry name" value="GGDEF"/>
    <property type="match status" value="1"/>
</dbReference>
<feature type="transmembrane region" description="Helical" evidence="1">
    <location>
        <begin position="168"/>
        <end position="193"/>
    </location>
</feature>
<dbReference type="EMBL" id="BAAARV010000122">
    <property type="protein sequence ID" value="GAA2390212.1"/>
    <property type="molecule type" value="Genomic_DNA"/>
</dbReference>
<dbReference type="PANTHER" id="PTHR44757:SF2">
    <property type="entry name" value="BIOFILM ARCHITECTURE MAINTENANCE PROTEIN MBAA"/>
    <property type="match status" value="1"/>
</dbReference>
<feature type="transmembrane region" description="Helical" evidence="1">
    <location>
        <begin position="200"/>
        <end position="218"/>
    </location>
</feature>
<dbReference type="InterPro" id="IPR035919">
    <property type="entry name" value="EAL_sf"/>
</dbReference>
<dbReference type="RefSeq" id="WP_344620008.1">
    <property type="nucleotide sequence ID" value="NZ_BAAARV010000122.1"/>
</dbReference>
<evidence type="ECO:0000256" key="1">
    <source>
        <dbReference type="SAM" id="Phobius"/>
    </source>
</evidence>
<dbReference type="SUPFAM" id="SSF55073">
    <property type="entry name" value="Nucleotide cyclase"/>
    <property type="match status" value="1"/>
</dbReference>
<gene>
    <name evidence="4" type="ORF">GCM10010170_102180</name>
</gene>
<comment type="caution">
    <text evidence="4">The sequence shown here is derived from an EMBL/GenBank/DDBJ whole genome shotgun (WGS) entry which is preliminary data.</text>
</comment>
<dbReference type="Gene3D" id="3.20.20.450">
    <property type="entry name" value="EAL domain"/>
    <property type="match status" value="1"/>
</dbReference>
<dbReference type="PROSITE" id="PS50883">
    <property type="entry name" value="EAL"/>
    <property type="match status" value="1"/>
</dbReference>
<evidence type="ECO:0000259" key="3">
    <source>
        <dbReference type="PROSITE" id="PS50887"/>
    </source>
</evidence>
<dbReference type="InterPro" id="IPR001633">
    <property type="entry name" value="EAL_dom"/>
</dbReference>
<keyword evidence="5" id="KW-1185">Reference proteome</keyword>
<feature type="transmembrane region" description="Helical" evidence="1">
    <location>
        <begin position="129"/>
        <end position="148"/>
    </location>
</feature>
<keyword evidence="1" id="KW-0472">Membrane</keyword>
<dbReference type="InterPro" id="IPR000160">
    <property type="entry name" value="GGDEF_dom"/>
</dbReference>
<feature type="transmembrane region" description="Helical" evidence="1">
    <location>
        <begin position="265"/>
        <end position="283"/>
    </location>
</feature>
<feature type="transmembrane region" description="Helical" evidence="1">
    <location>
        <begin position="96"/>
        <end position="117"/>
    </location>
</feature>
<dbReference type="InterPro" id="IPR043128">
    <property type="entry name" value="Rev_trsase/Diguanyl_cyclase"/>
</dbReference>
<organism evidence="4 5">
    <name type="scientific">Dactylosporangium salmoneum</name>
    <dbReference type="NCBI Taxonomy" id="53361"/>
    <lineage>
        <taxon>Bacteria</taxon>
        <taxon>Bacillati</taxon>
        <taxon>Actinomycetota</taxon>
        <taxon>Actinomycetes</taxon>
        <taxon>Micromonosporales</taxon>
        <taxon>Micromonosporaceae</taxon>
        <taxon>Dactylosporangium</taxon>
    </lineage>
</organism>
<dbReference type="SMART" id="SM00267">
    <property type="entry name" value="GGDEF"/>
    <property type="match status" value="1"/>
</dbReference>
<dbReference type="CDD" id="cd01949">
    <property type="entry name" value="GGDEF"/>
    <property type="match status" value="1"/>
</dbReference>
<keyword evidence="1" id="KW-1133">Transmembrane helix</keyword>
<dbReference type="PANTHER" id="PTHR44757">
    <property type="entry name" value="DIGUANYLATE CYCLASE DGCP"/>
    <property type="match status" value="1"/>
</dbReference>
<dbReference type="PROSITE" id="PS50887">
    <property type="entry name" value="GGDEF"/>
    <property type="match status" value="1"/>
</dbReference>
<feature type="domain" description="GGDEF" evidence="3">
    <location>
        <begin position="351"/>
        <end position="483"/>
    </location>
</feature>
<feature type="transmembrane region" description="Helical" evidence="1">
    <location>
        <begin position="7"/>
        <end position="27"/>
    </location>
</feature>
<dbReference type="Gene3D" id="3.30.70.270">
    <property type="match status" value="1"/>
</dbReference>
<evidence type="ECO:0000259" key="2">
    <source>
        <dbReference type="PROSITE" id="PS50883"/>
    </source>
</evidence>